<dbReference type="AlphaFoldDB" id="A0A4S4N1L2"/>
<name>A0A4S4N1L2_9APHY</name>
<dbReference type="Proteomes" id="UP000308730">
    <property type="component" value="Unassembled WGS sequence"/>
</dbReference>
<dbReference type="OrthoDB" id="10492533at2759"/>
<organism evidence="3 4">
    <name type="scientific">Antrodiella citrinella</name>
    <dbReference type="NCBI Taxonomy" id="2447956"/>
    <lineage>
        <taxon>Eukaryota</taxon>
        <taxon>Fungi</taxon>
        <taxon>Dikarya</taxon>
        <taxon>Basidiomycota</taxon>
        <taxon>Agaricomycotina</taxon>
        <taxon>Agaricomycetes</taxon>
        <taxon>Polyporales</taxon>
        <taxon>Steccherinaceae</taxon>
        <taxon>Antrodiella</taxon>
    </lineage>
</organism>
<protein>
    <submittedName>
        <fullName evidence="3">Uncharacterized protein</fullName>
    </submittedName>
</protein>
<evidence type="ECO:0000256" key="2">
    <source>
        <dbReference type="SAM" id="Phobius"/>
    </source>
</evidence>
<comment type="caution">
    <text evidence="3">The sequence shown here is derived from an EMBL/GenBank/DDBJ whole genome shotgun (WGS) entry which is preliminary data.</text>
</comment>
<evidence type="ECO:0000313" key="4">
    <source>
        <dbReference type="Proteomes" id="UP000308730"/>
    </source>
</evidence>
<reference evidence="3 4" key="1">
    <citation type="submission" date="2019-02" db="EMBL/GenBank/DDBJ databases">
        <title>Genome sequencing of the rare red list fungi Antrodiella citrinella (Flaviporus citrinellus).</title>
        <authorList>
            <person name="Buettner E."/>
            <person name="Kellner H."/>
        </authorList>
    </citation>
    <scope>NUCLEOTIDE SEQUENCE [LARGE SCALE GENOMIC DNA]</scope>
    <source>
        <strain evidence="3 4">DSM 108506</strain>
    </source>
</reference>
<evidence type="ECO:0000256" key="1">
    <source>
        <dbReference type="SAM" id="MobiDB-lite"/>
    </source>
</evidence>
<keyword evidence="2" id="KW-0812">Transmembrane</keyword>
<keyword evidence="2" id="KW-0472">Membrane</keyword>
<evidence type="ECO:0000313" key="3">
    <source>
        <dbReference type="EMBL" id="THH29600.1"/>
    </source>
</evidence>
<keyword evidence="2" id="KW-1133">Transmembrane helix</keyword>
<feature type="transmembrane region" description="Helical" evidence="2">
    <location>
        <begin position="6"/>
        <end position="31"/>
    </location>
</feature>
<dbReference type="EMBL" id="SGPM01000116">
    <property type="protein sequence ID" value="THH29600.1"/>
    <property type="molecule type" value="Genomic_DNA"/>
</dbReference>
<keyword evidence="4" id="KW-1185">Reference proteome</keyword>
<gene>
    <name evidence="3" type="ORF">EUX98_g4590</name>
</gene>
<accession>A0A4S4N1L2</accession>
<sequence>MDLTPAGLAFAILILLAMLLGVAAAIWHSWLAPYLLRKRLLTAQNDPEKGKCDDSPTAEKAFPNNSPDLDLKEVATPQNSPTAGDPDPAQSTLTLTDDGTLAGSFSKLLKEGDEGEGELDKPKPTYCADRRIRFSGFSATAPERDLPWWFF</sequence>
<proteinExistence type="predicted"/>
<feature type="region of interest" description="Disordered" evidence="1">
    <location>
        <begin position="46"/>
        <end position="99"/>
    </location>
</feature>